<dbReference type="EMBL" id="FRCY01000013">
    <property type="protein sequence ID" value="SHN23913.1"/>
    <property type="molecule type" value="Genomic_DNA"/>
</dbReference>
<dbReference type="RefSeq" id="WP_073096278.1">
    <property type="nucleotide sequence ID" value="NZ_FRCY01000013.1"/>
</dbReference>
<feature type="domain" description="LTD" evidence="4">
    <location>
        <begin position="1465"/>
        <end position="1602"/>
    </location>
</feature>
<dbReference type="InterPro" id="IPR014755">
    <property type="entry name" value="Cu-Rt/internalin_Ig-like"/>
</dbReference>
<keyword evidence="1 3" id="KW-0732">Signal</keyword>
<evidence type="ECO:0000259" key="4">
    <source>
        <dbReference type="PROSITE" id="PS51841"/>
    </source>
</evidence>
<evidence type="ECO:0000256" key="2">
    <source>
        <dbReference type="SAM" id="MobiDB-lite"/>
    </source>
</evidence>
<evidence type="ECO:0000256" key="1">
    <source>
        <dbReference type="ARBA" id="ARBA00022729"/>
    </source>
</evidence>
<evidence type="ECO:0000313" key="6">
    <source>
        <dbReference type="Proteomes" id="UP000184513"/>
    </source>
</evidence>
<dbReference type="Gene3D" id="2.60.40.1220">
    <property type="match status" value="2"/>
</dbReference>
<proteinExistence type="predicted"/>
<sequence length="1754" mass="196395">MKAIFSVWSFIAFAILGFAHSPETETLLVQDFESNFTISNHPEEFLPGWSANELSTGTSRVFQATGEGLNQSNALGIQSTGSFNAQIYIKTSTAGLQNPIISFYARTGKNGSGDRPVSLFLSLSANPELGFSERIPIGDATTFPNADTPYAPFYPVIPEPFRNLEQVWIRLEVNYGAGNGTAARLFIDDFSIREQQTQLLALAVNEVEVRESNYLLLHFNQEIELPTGNIFLDNLYGTPLSTNLVEPDKLLLEFDDYLYANRYTLTIERIAGLKEEKLYEDWKYVFELSSPTPQASLIINEVMADPNPKGLVPPDPVLPDQSSAEYIELFNRTEKPLLLKNFSLNGRRVEEVTMDPLSHVILCSADNKTLFEQFGETAAIDAFPNLNNSSGTITIRDGFGMLVDSLFYAVAHYRDPEKSRGGWALERINPFQACSNAYNWNASVDSKGGTPGQQNSIFSELADSRPFEITGLRPITANQLQLTFSKPLPETLSPMPKFYLSGEKLQVLAYTDNTLLLELPGAMESNQHYQLQVGSMFDCFGVDLSTEEIAFVYDVTPPQSERIWGINEDEILWVFDEALSPTIQPENFRFLDDSTKILVASVEKTALNKLRMQLDTPLQLGKDYLLVADSLADQYGNYFIADTISFYWEDVVDSVFFSSPNMLMIAFNTALAPNSTLDPENYQLGPEALRPEQILPVEEEADAFLLVFDRDFPPDQQLKLEITGMRDPDGRERISLSKEFVWDTRNINISELEVPSANSLLLTFNKALDQKWALIPQLYKVDGGVGHPSKLSMPHSSQVSLEFDSAWTTGSAYRLSVHQLRDLYGAEMSRSIHRDFTWDTLAPAIDTAFLRSPFVIELVWTKAIEKPDSVWVAASLAQEAYLSEDRLKLTIHSQNPLLDKQLRVMIPKVRAISGETASAISTTIGNEYMSVGAVEIWDEQHLMVTFTGYPDPATLLFPENYRISDTQAEHVLLMENTYQAKIRLAEPLQLNDSLSVFIQPILAKNGANGLPFQTRLLYIDGIYDLWVEHPQLVLINQLQPLDTANFWEGEFRLLEDERSVVSLLNKSQPNQIQLIIDEPLTSGSLWTLKIPPRNAANGSLMSGSLRQLEWDPFPPELQAVVPLPGNRLLLYFDKALNPVLALVPEFYAIEGISPGEVILENEGKEVLLTFESGWESGQEIVLEIHSLEDLDGHAITHQSMAFSYQPPEIPSFRELVINEIMPAPRSGNPLPESEYIEIYNPTDKSFHLGGMKVANSRSETSLPRETLAAGEYLILCPEGMKKAFAPFGQVLGLRHWPTILNGGDEMSLYNSQGDLVDRLIYDPSMPLGGEIAGNGFSLELINPFNPCQSPENYAPSSSERRGTPGAKNSAFDDSPDRQAPKLLSAIPREGNQLLLKFSKPAGVNNSTSEFQLRPAVHILDSYPDPTNQYQWVIVLESELQENQAYELRVISWRDCAGNAIATEANHAWIKIPVPAEEGDLLLNEVLFNPPAGAPKFVEVYNNSPKILNLKNWKLANKVDGETANRRVISGEDLIMDPFSYLVLTTDREKLATQYPTANRENFWEMSLPSFPIRSGSVVLLDPGELWEERLDYDESMHHGFLRDVKGISLERYSVMSPVNDPENWHSASAHVGHASPGFRNSQVFDDPSQDWGIHLSPEVFVPQATGEQPFTTISYKMERPGYQATLRIFSPTGIPIRELCQNEIWGSSGFYTWDGTNERGEKVNAGYYIVSCELFHPDGKVLQIRKTVVVGAKF</sequence>
<dbReference type="InterPro" id="IPR036415">
    <property type="entry name" value="Lamin_tail_dom_sf"/>
</dbReference>
<feature type="chain" id="PRO_5012862039" evidence="3">
    <location>
        <begin position="22"/>
        <end position="1754"/>
    </location>
</feature>
<reference evidence="5 6" key="1">
    <citation type="submission" date="2016-11" db="EMBL/GenBank/DDBJ databases">
        <authorList>
            <person name="Jaros S."/>
            <person name="Januszkiewicz K."/>
            <person name="Wedrychowicz H."/>
        </authorList>
    </citation>
    <scope>NUCLEOTIDE SEQUENCE [LARGE SCALE GENOMIC DNA]</scope>
    <source>
        <strain evidence="5 6">CGMCC 1.6102</strain>
    </source>
</reference>
<dbReference type="Gene3D" id="2.60.40.4070">
    <property type="match status" value="1"/>
</dbReference>
<feature type="region of interest" description="Disordered" evidence="2">
    <location>
        <begin position="1348"/>
        <end position="1378"/>
    </location>
</feature>
<dbReference type="SUPFAM" id="SSF74853">
    <property type="entry name" value="Lamin A/C globular tail domain"/>
    <property type="match status" value="2"/>
</dbReference>
<feature type="domain" description="LTD" evidence="4">
    <location>
        <begin position="1203"/>
        <end position="1323"/>
    </location>
</feature>
<evidence type="ECO:0000256" key="3">
    <source>
        <dbReference type="SAM" id="SignalP"/>
    </source>
</evidence>
<dbReference type="PROSITE" id="PS51841">
    <property type="entry name" value="LTD"/>
    <property type="match status" value="2"/>
</dbReference>
<gene>
    <name evidence="5" type="ORF">SAMN04488057_1138</name>
</gene>
<dbReference type="Pfam" id="PF00932">
    <property type="entry name" value="LTD"/>
    <property type="match status" value="2"/>
</dbReference>
<evidence type="ECO:0000313" key="5">
    <source>
        <dbReference type="EMBL" id="SHN23913.1"/>
    </source>
</evidence>
<dbReference type="OrthoDB" id="9758406at2"/>
<protein>
    <submittedName>
        <fullName evidence="5">Lamin Tail Domain</fullName>
    </submittedName>
</protein>
<dbReference type="Proteomes" id="UP000184513">
    <property type="component" value="Unassembled WGS sequence"/>
</dbReference>
<keyword evidence="6" id="KW-1185">Reference proteome</keyword>
<dbReference type="STRING" id="388280.SAMN04488057_1138"/>
<feature type="signal peptide" evidence="3">
    <location>
        <begin position="1"/>
        <end position="21"/>
    </location>
</feature>
<dbReference type="InterPro" id="IPR001322">
    <property type="entry name" value="Lamin_tail_dom"/>
</dbReference>
<accession>A0A1M7Q1C3</accession>
<feature type="compositionally biased region" description="Polar residues" evidence="2">
    <location>
        <begin position="1348"/>
        <end position="1357"/>
    </location>
</feature>
<organism evidence="5 6">
    <name type="scientific">Cyclobacterium lianum</name>
    <dbReference type="NCBI Taxonomy" id="388280"/>
    <lineage>
        <taxon>Bacteria</taxon>
        <taxon>Pseudomonadati</taxon>
        <taxon>Bacteroidota</taxon>
        <taxon>Cytophagia</taxon>
        <taxon>Cytophagales</taxon>
        <taxon>Cyclobacteriaceae</taxon>
        <taxon>Cyclobacterium</taxon>
    </lineage>
</organism>
<name>A0A1M7Q1C3_9BACT</name>